<dbReference type="GO" id="GO:0005524">
    <property type="term" value="F:ATP binding"/>
    <property type="evidence" value="ECO:0007669"/>
    <property type="project" value="UniProtKB-KW"/>
</dbReference>
<evidence type="ECO:0000256" key="2">
    <source>
        <dbReference type="ARBA" id="ARBA00022801"/>
    </source>
</evidence>
<dbReference type="InterPro" id="IPR006500">
    <property type="entry name" value="Helicase_put_C_phage/plasmid"/>
</dbReference>
<dbReference type="InterPro" id="IPR014818">
    <property type="entry name" value="Phage/plasmid_primase_P4_C"/>
</dbReference>
<dbReference type="Pfam" id="PF08706">
    <property type="entry name" value="D5_N"/>
    <property type="match status" value="1"/>
</dbReference>
<dbReference type="GO" id="GO:0004386">
    <property type="term" value="F:helicase activity"/>
    <property type="evidence" value="ECO:0007669"/>
    <property type="project" value="UniProtKB-KW"/>
</dbReference>
<evidence type="ECO:0000259" key="6">
    <source>
        <dbReference type="PROSITE" id="PS51206"/>
    </source>
</evidence>
<evidence type="ECO:0000313" key="8">
    <source>
        <dbReference type="Proteomes" id="UP000294835"/>
    </source>
</evidence>
<dbReference type="AlphaFoldDB" id="A0A4R2Q624"/>
<keyword evidence="1" id="KW-0547">Nucleotide-binding</keyword>
<dbReference type="EMBL" id="SLXP01000001">
    <property type="protein sequence ID" value="TCP43949.1"/>
    <property type="molecule type" value="Genomic_DNA"/>
</dbReference>
<comment type="caution">
    <text evidence="7">The sequence shown here is derived from an EMBL/GenBank/DDBJ whole genome shotgun (WGS) entry which is preliminary data.</text>
</comment>
<dbReference type="InterPro" id="IPR045455">
    <property type="entry name" value="NrS-1_pol-like_helicase"/>
</dbReference>
<dbReference type="PANTHER" id="PTHR35372">
    <property type="entry name" value="ATP BINDING PROTEIN-RELATED"/>
    <property type="match status" value="1"/>
</dbReference>
<dbReference type="PROSITE" id="PS51206">
    <property type="entry name" value="SF3_HELICASE_1"/>
    <property type="match status" value="1"/>
</dbReference>
<gene>
    <name evidence="7" type="ORF">EV662_10133</name>
</gene>
<evidence type="ECO:0000256" key="4">
    <source>
        <dbReference type="SAM" id="Coils"/>
    </source>
</evidence>
<dbReference type="GO" id="GO:0016787">
    <property type="term" value="F:hydrolase activity"/>
    <property type="evidence" value="ECO:0007669"/>
    <property type="project" value="UniProtKB-KW"/>
</dbReference>
<keyword evidence="3" id="KW-0067">ATP-binding</keyword>
<feature type="domain" description="SF3 helicase" evidence="6">
    <location>
        <begin position="280"/>
        <end position="442"/>
    </location>
</feature>
<dbReference type="InterPro" id="IPR014015">
    <property type="entry name" value="Helicase_SF3_DNA-vir"/>
</dbReference>
<proteinExistence type="predicted"/>
<accession>A0A4R2Q624</accession>
<keyword evidence="7" id="KW-0347">Helicase</keyword>
<evidence type="ECO:0000256" key="3">
    <source>
        <dbReference type="ARBA" id="ARBA00022840"/>
    </source>
</evidence>
<sequence>MKMDARDALARAFEEAEQFPPADSGGPGAIPPDPQEEPIESRCAALPLNDYGNGQRFLAHFGEDCLFVPRVGWHRWTGQVWRLDEDRIDVRALAHRIGERILAELPWIALEDWERSAIEAEERASEELEALYRKDDPTRADRRRIKELEELVKEGKEARKALGARKRSHRAHAKSSGNTAAINNMLTEASVSVAVPLNRLNADPLVVNTRSGLIRFRKAVDPHEAAWAKDGEEVPERWGFELLPHDREHLVSKMIAADYDPGAAAPTFERFLARIQPDPERRAFLKRWFGYTLTGLTTEQKLLFAHGGGRNGKSTLVDLIAEIMSDYATTVPIESLTGAEQRKGSDATPDLVRIPGARMVRASEPEQGQRMREAIVKALTGGEPVLIRRMQQEFVEVTPEFKLTISGNHKPEIRGDDDGIWRRVMLLPFDEQIPEEEVDPLLPRKLRAEASGVLNWMIEGAVEWLEGGLQVPAAISEATRVYREESDPLRVFLLTQCHVTGRDSDELLARDLVDGFRLWMEDTGNEPWGKRAVSMRLAKAAGMFKHPETGATFAARKKSDSYYVGIGFLPEIAARLALRRDRDAGYR</sequence>
<dbReference type="NCBIfam" id="TIGR01613">
    <property type="entry name" value="primase_Cterm"/>
    <property type="match status" value="1"/>
</dbReference>
<dbReference type="OrthoDB" id="9763644at2"/>
<evidence type="ECO:0000313" key="7">
    <source>
        <dbReference type="EMBL" id="TCP43949.1"/>
    </source>
</evidence>
<evidence type="ECO:0000256" key="1">
    <source>
        <dbReference type="ARBA" id="ARBA00022741"/>
    </source>
</evidence>
<keyword evidence="2" id="KW-0378">Hydrolase</keyword>
<dbReference type="PANTHER" id="PTHR35372:SF2">
    <property type="entry name" value="SF3 HELICASE DOMAIN-CONTAINING PROTEIN"/>
    <property type="match status" value="1"/>
</dbReference>
<dbReference type="Proteomes" id="UP000294835">
    <property type="component" value="Unassembled WGS sequence"/>
</dbReference>
<feature type="region of interest" description="Disordered" evidence="5">
    <location>
        <begin position="1"/>
        <end position="38"/>
    </location>
</feature>
<dbReference type="SMART" id="SM00885">
    <property type="entry name" value="D5_N"/>
    <property type="match status" value="1"/>
</dbReference>
<reference evidence="7 8" key="1">
    <citation type="submission" date="2019-03" db="EMBL/GenBank/DDBJ databases">
        <title>Genomic Encyclopedia of Type Strains, Phase IV (KMG-IV): sequencing the most valuable type-strain genomes for metagenomic binning, comparative biology and taxonomic classification.</title>
        <authorList>
            <person name="Goeker M."/>
        </authorList>
    </citation>
    <scope>NUCLEOTIDE SEQUENCE [LARGE SCALE GENOMIC DNA]</scope>
    <source>
        <strain evidence="7 8">DSM 18063</strain>
    </source>
</reference>
<feature type="compositionally biased region" description="Basic and acidic residues" evidence="5">
    <location>
        <begin position="1"/>
        <end position="14"/>
    </location>
</feature>
<evidence type="ECO:0000256" key="5">
    <source>
        <dbReference type="SAM" id="MobiDB-lite"/>
    </source>
</evidence>
<organism evidence="7 8">
    <name type="scientific">Rhodovulum marinum</name>
    <dbReference type="NCBI Taxonomy" id="320662"/>
    <lineage>
        <taxon>Bacteria</taxon>
        <taxon>Pseudomonadati</taxon>
        <taxon>Pseudomonadota</taxon>
        <taxon>Alphaproteobacteria</taxon>
        <taxon>Rhodobacterales</taxon>
        <taxon>Paracoccaceae</taxon>
        <taxon>Rhodovulum</taxon>
    </lineage>
</organism>
<keyword evidence="8" id="KW-1185">Reference proteome</keyword>
<dbReference type="Pfam" id="PF19263">
    <property type="entry name" value="DUF5906"/>
    <property type="match status" value="1"/>
</dbReference>
<protein>
    <submittedName>
        <fullName evidence="7">Putative DNA primase/helicase</fullName>
    </submittedName>
</protein>
<dbReference type="InterPro" id="IPR051620">
    <property type="entry name" value="ORF904-like_C"/>
</dbReference>
<dbReference type="InterPro" id="IPR027417">
    <property type="entry name" value="P-loop_NTPase"/>
</dbReference>
<dbReference type="Gene3D" id="3.40.50.300">
    <property type="entry name" value="P-loop containing nucleotide triphosphate hydrolases"/>
    <property type="match status" value="1"/>
</dbReference>
<name>A0A4R2Q624_9RHOB</name>
<keyword evidence="4" id="KW-0175">Coiled coil</keyword>
<feature type="coiled-coil region" evidence="4">
    <location>
        <begin position="110"/>
        <end position="165"/>
    </location>
</feature>